<evidence type="ECO:0000313" key="2">
    <source>
        <dbReference type="Proteomes" id="UP000004386"/>
    </source>
</evidence>
<protein>
    <submittedName>
        <fullName evidence="1">Uncharacterized protein</fullName>
    </submittedName>
</protein>
<dbReference type="HOGENOM" id="CLU_057077_0_0_5"/>
<sequence>MNPGVHTMTNPISQPFVLTESRCLTGVSVKCARVGDPAKPVLVQIRPMEYGMADPKTVLAEAYVPGSALKEGEFFDANFRYPVYAEKARNLAIVLMTDDPTRTVAVGRLGDVDKTGQLISQQPFTVGSLQISSNGATVTTLDGTYLVCKLRGARFTETEKRAYVGTFKAAKMSDILVSAGVEYPETGTDVAIILKRPDGSEIVSSPTQAHMLTEYIVNEDIQVFAHLRGSDRVTPFVFPGVQVREGELQPTANYETRSVEFKDASKVVTTIEAKLPSGSSAQISIGVQGDFVQVAPIEATPLGDGVAEQTYERPDYPEANLDARTRIVLNGTPAARPEISNLRMWISKVA</sequence>
<dbReference type="EMBL" id="ACQA01000001">
    <property type="protein sequence ID" value="EEQ96331.1"/>
    <property type="molecule type" value="Genomic_DNA"/>
</dbReference>
<comment type="caution">
    <text evidence="1">The sequence shown here is derived from an EMBL/GenBank/DDBJ whole genome shotgun (WGS) entry which is preliminary data.</text>
</comment>
<name>C4WG24_9HYPH</name>
<dbReference type="Proteomes" id="UP000004386">
    <property type="component" value="Unassembled WGS sequence"/>
</dbReference>
<organism evidence="1 2">
    <name type="scientific">Brucella intermedia LMG 3301</name>
    <dbReference type="NCBI Taxonomy" id="641118"/>
    <lineage>
        <taxon>Bacteria</taxon>
        <taxon>Pseudomonadati</taxon>
        <taxon>Pseudomonadota</taxon>
        <taxon>Alphaproteobacteria</taxon>
        <taxon>Hyphomicrobiales</taxon>
        <taxon>Brucellaceae</taxon>
        <taxon>Brucella/Ochrobactrum group</taxon>
        <taxon>Brucella</taxon>
    </lineage>
</organism>
<evidence type="ECO:0000313" key="1">
    <source>
        <dbReference type="EMBL" id="EEQ96331.1"/>
    </source>
</evidence>
<dbReference type="AlphaFoldDB" id="C4WG24"/>
<reference evidence="1 2" key="1">
    <citation type="submission" date="2009-05" db="EMBL/GenBank/DDBJ databases">
        <authorList>
            <person name="Setubal J.C."/>
            <person name="Boyle S."/>
            <person name="Crasta O.R."/>
            <person name="Gillespie J.J."/>
            <person name="Kenyon R.W."/>
            <person name="Lu J."/>
            <person name="Mane S."/>
            <person name="Nagrani S."/>
            <person name="Shallom J.M."/>
            <person name="Shallom S."/>
            <person name="Shukla M."/>
            <person name="Snyder E.E."/>
            <person name="Sobral B.W."/>
            <person name="Wattam A.R."/>
            <person name="Will R."/>
            <person name="Williams K."/>
            <person name="Yoo H."/>
            <person name="Munk C."/>
            <person name="Tapia R."/>
            <person name="Green L."/>
            <person name="Rogers Y."/>
            <person name="Detter J.C."/>
            <person name="Bruce D."/>
            <person name="Brettin T.S."/>
            <person name="Tsolis R."/>
        </authorList>
    </citation>
    <scope>NUCLEOTIDE SEQUENCE [LARGE SCALE GENOMIC DNA]</scope>
    <source>
        <strain evidence="1 2">LMG 3301</strain>
    </source>
</reference>
<gene>
    <name evidence="1" type="ORF">OINT_1001757</name>
</gene>
<proteinExistence type="predicted"/>
<accession>C4WG24</accession>